<dbReference type="PANTHER" id="PTHR24007">
    <property type="entry name" value="BRCA1-ASSOCIATED PROTEIN"/>
    <property type="match status" value="1"/>
</dbReference>
<evidence type="ECO:0000313" key="9">
    <source>
        <dbReference type="Proteomes" id="UP000256328"/>
    </source>
</evidence>
<keyword evidence="1" id="KW-0479">Metal-binding</keyword>
<dbReference type="SMART" id="SM00184">
    <property type="entry name" value="RING"/>
    <property type="match status" value="1"/>
</dbReference>
<dbReference type="Pfam" id="PF02148">
    <property type="entry name" value="zf-UBP"/>
    <property type="match status" value="1"/>
</dbReference>
<dbReference type="GO" id="GO:0007265">
    <property type="term" value="P:Ras protein signal transduction"/>
    <property type="evidence" value="ECO:0007669"/>
    <property type="project" value="TreeGrafter"/>
</dbReference>
<dbReference type="SMART" id="SM00290">
    <property type="entry name" value="ZnF_UBP"/>
    <property type="match status" value="1"/>
</dbReference>
<dbReference type="GO" id="GO:0016567">
    <property type="term" value="P:protein ubiquitination"/>
    <property type="evidence" value="ECO:0007669"/>
    <property type="project" value="TreeGrafter"/>
</dbReference>
<dbReference type="PROSITE" id="PS50271">
    <property type="entry name" value="ZF_UBP"/>
    <property type="match status" value="1"/>
</dbReference>
<dbReference type="PROSITE" id="PS50089">
    <property type="entry name" value="ZF_RING_2"/>
    <property type="match status" value="1"/>
</dbReference>
<dbReference type="GO" id="GO:0061630">
    <property type="term" value="F:ubiquitin protein ligase activity"/>
    <property type="evidence" value="ECO:0007669"/>
    <property type="project" value="TreeGrafter"/>
</dbReference>
<evidence type="ECO:0000313" key="8">
    <source>
        <dbReference type="EMBL" id="RDW94446.1"/>
    </source>
</evidence>
<gene>
    <name evidence="8" type="ORF">BP5796_00209</name>
</gene>
<feature type="domain" description="RING-type" evidence="6">
    <location>
        <begin position="356"/>
        <end position="395"/>
    </location>
</feature>
<proteinExistence type="predicted"/>
<evidence type="ECO:0000256" key="2">
    <source>
        <dbReference type="ARBA" id="ARBA00022771"/>
    </source>
</evidence>
<feature type="domain" description="UBP-type" evidence="7">
    <location>
        <begin position="389"/>
        <end position="505"/>
    </location>
</feature>
<dbReference type="PANTHER" id="PTHR24007:SF7">
    <property type="entry name" value="BRCA1-ASSOCIATED PROTEIN"/>
    <property type="match status" value="1"/>
</dbReference>
<dbReference type="Proteomes" id="UP000256328">
    <property type="component" value="Unassembled WGS sequence"/>
</dbReference>
<evidence type="ECO:0000259" key="7">
    <source>
        <dbReference type="PROSITE" id="PS50271"/>
    </source>
</evidence>
<organism evidence="8 9">
    <name type="scientific">Coleophoma crateriformis</name>
    <dbReference type="NCBI Taxonomy" id="565419"/>
    <lineage>
        <taxon>Eukaryota</taxon>
        <taxon>Fungi</taxon>
        <taxon>Dikarya</taxon>
        <taxon>Ascomycota</taxon>
        <taxon>Pezizomycotina</taxon>
        <taxon>Leotiomycetes</taxon>
        <taxon>Helotiales</taxon>
        <taxon>Dermateaceae</taxon>
        <taxon>Coleophoma</taxon>
    </lineage>
</organism>
<dbReference type="InterPro" id="IPR013083">
    <property type="entry name" value="Znf_RING/FYVE/PHD"/>
</dbReference>
<evidence type="ECO:0000256" key="4">
    <source>
        <dbReference type="PROSITE-ProRule" id="PRU00502"/>
    </source>
</evidence>
<protein>
    <submittedName>
        <fullName evidence="8">Zf-UBP-domain-containing protein</fullName>
    </submittedName>
</protein>
<dbReference type="CDD" id="cd16457">
    <property type="entry name" value="RING-H2_BRAP2"/>
    <property type="match status" value="1"/>
</dbReference>
<feature type="coiled-coil region" evidence="5">
    <location>
        <begin position="565"/>
        <end position="614"/>
    </location>
</feature>
<keyword evidence="5" id="KW-0175">Coiled coil</keyword>
<sequence length="714" mass="78911">MPSYFYHLRFELYPYADPTRSSPRNPKPAWVPPPETDVFTADLPRHPPVDTSPIRVRKKRAHPVVDNTESAVQRQSISSVIDCGPARAPGTDEFTAILTTPKIIAADASADPFKAIKDWRYGPIRIESVDMGLVRPKHRRGESSAGHKGINAGLEAPAARGTKARFENLEGKNTELGWGIVHLYRDGEETPSLGREVEVYSSLQPHNGLEIAAAESGSVEDKEDCTILCIPAVPSYLTPSDFLGFVGEKTMEEVMAFRMVMTGRMNRYMVLMKFRDGNVAKKWRKEWDGKVFNSMEPETCHVIFVKSITLQTPQSTQPTNTSFPELSHDPFTPSSASSFLKPFPPPTPNLVELPTCPVCLERMDDTTGLLTILCQHVFHCACLQKWRGTGCPVCRHTNPSLALPASNSPSSYQYDPANPPFGSGEASLCSVCDCSEDLWICLICGNVGCGRYKGGHAKEHFKDSAHNFALEIETQHVWDYVGDTWVHRLIRNKGDGKVVELPSSNRLQREDGSHEDMEMVPREKLENIGMEYTHLLTSQLESQRVYFEDLLSKAAAKASLATTAREAAEAAASEATTALQALQVTQTQLSTQTLPDLERDLAREKKRAEKSTDLARALSQSLTEEKKVSEGLLKRIEHVNASMMGLSKELSSVKEENEDLKEQNRDLLFSITATEKVKELEGAEGLEEGEVEGGTIGVVEKKARGKGKGKGKGK</sequence>
<evidence type="ECO:0000256" key="3">
    <source>
        <dbReference type="ARBA" id="ARBA00022833"/>
    </source>
</evidence>
<dbReference type="InterPro" id="IPR047243">
    <property type="entry name" value="RING-H2_BRAP2"/>
</dbReference>
<dbReference type="AlphaFoldDB" id="A0A3D8T7C1"/>
<evidence type="ECO:0000259" key="6">
    <source>
        <dbReference type="PROSITE" id="PS50089"/>
    </source>
</evidence>
<dbReference type="Gene3D" id="3.30.40.10">
    <property type="entry name" value="Zinc/RING finger domain, C3HC4 (zinc finger)"/>
    <property type="match status" value="2"/>
</dbReference>
<keyword evidence="2 4" id="KW-0863">Zinc-finger</keyword>
<dbReference type="OrthoDB" id="273556at2759"/>
<evidence type="ECO:0000256" key="5">
    <source>
        <dbReference type="SAM" id="Coils"/>
    </source>
</evidence>
<dbReference type="InterPro" id="IPR001607">
    <property type="entry name" value="Znf_UBP"/>
</dbReference>
<evidence type="ECO:0000256" key="1">
    <source>
        <dbReference type="ARBA" id="ARBA00022723"/>
    </source>
</evidence>
<dbReference type="GO" id="GO:0008270">
    <property type="term" value="F:zinc ion binding"/>
    <property type="evidence" value="ECO:0007669"/>
    <property type="project" value="UniProtKB-KW"/>
</dbReference>
<dbReference type="Pfam" id="PF07576">
    <property type="entry name" value="BRAP2"/>
    <property type="match status" value="1"/>
</dbReference>
<dbReference type="EMBL" id="PDLN01000001">
    <property type="protein sequence ID" value="RDW94446.1"/>
    <property type="molecule type" value="Genomic_DNA"/>
</dbReference>
<keyword evidence="3" id="KW-0862">Zinc</keyword>
<dbReference type="SUPFAM" id="SSF57850">
    <property type="entry name" value="RING/U-box"/>
    <property type="match status" value="2"/>
</dbReference>
<dbReference type="InterPro" id="IPR011422">
    <property type="entry name" value="BRAP2/ETP1_RRM"/>
</dbReference>
<reference evidence="8 9" key="1">
    <citation type="journal article" date="2018" name="IMA Fungus">
        <title>IMA Genome-F 9: Draft genome sequence of Annulohypoxylon stygium, Aspergillus mulundensis, Berkeleyomyces basicola (syn. Thielaviopsis basicola), Ceratocystis smalleyi, two Cercospora beticola strains, Coleophoma cylindrospora, Fusarium fracticaudum, Phialophora cf. hyalina, and Morchella septimelata.</title>
        <authorList>
            <person name="Wingfield B.D."/>
            <person name="Bills G.F."/>
            <person name="Dong Y."/>
            <person name="Huang W."/>
            <person name="Nel W.J."/>
            <person name="Swalarsk-Parry B.S."/>
            <person name="Vaghefi N."/>
            <person name="Wilken P.M."/>
            <person name="An Z."/>
            <person name="de Beer Z.W."/>
            <person name="De Vos L."/>
            <person name="Chen L."/>
            <person name="Duong T.A."/>
            <person name="Gao Y."/>
            <person name="Hammerbacher A."/>
            <person name="Kikkert J.R."/>
            <person name="Li Y."/>
            <person name="Li H."/>
            <person name="Li K."/>
            <person name="Li Q."/>
            <person name="Liu X."/>
            <person name="Ma X."/>
            <person name="Naidoo K."/>
            <person name="Pethybridge S.J."/>
            <person name="Sun J."/>
            <person name="Steenkamp E.T."/>
            <person name="van der Nest M.A."/>
            <person name="van Wyk S."/>
            <person name="Wingfield M.J."/>
            <person name="Xiong C."/>
            <person name="Yue Q."/>
            <person name="Zhang X."/>
        </authorList>
    </citation>
    <scope>NUCLEOTIDE SEQUENCE [LARGE SCALE GENOMIC DNA]</scope>
    <source>
        <strain evidence="8 9">BP5796</strain>
    </source>
</reference>
<comment type="caution">
    <text evidence="8">The sequence shown here is derived from an EMBL/GenBank/DDBJ whole genome shotgun (WGS) entry which is preliminary data.</text>
</comment>
<dbReference type="Pfam" id="PF13639">
    <property type="entry name" value="zf-RING_2"/>
    <property type="match status" value="1"/>
</dbReference>
<keyword evidence="9" id="KW-1185">Reference proteome</keyword>
<dbReference type="InterPro" id="IPR001841">
    <property type="entry name" value="Znf_RING"/>
</dbReference>
<name>A0A3D8T7C1_9HELO</name>
<feature type="coiled-coil region" evidence="5">
    <location>
        <begin position="643"/>
        <end position="670"/>
    </location>
</feature>
<dbReference type="InterPro" id="IPR034931">
    <property type="entry name" value="ETP1_RRM"/>
</dbReference>
<accession>A0A3D8T7C1</accession>
<dbReference type="GO" id="GO:0005737">
    <property type="term" value="C:cytoplasm"/>
    <property type="evidence" value="ECO:0007669"/>
    <property type="project" value="TreeGrafter"/>
</dbReference>
<dbReference type="CDD" id="cd12717">
    <property type="entry name" value="RRM_ETP1"/>
    <property type="match status" value="1"/>
</dbReference>